<keyword evidence="1" id="KW-0282">Flagellum</keyword>
<name>A0A1H4G1I6_9BACI</name>
<gene>
    <name evidence="1" type="ORF">SAMN05421743_11382</name>
</gene>
<proteinExistence type="predicted"/>
<accession>A0A1H4G1I6</accession>
<keyword evidence="1" id="KW-0969">Cilium</keyword>
<dbReference type="EMBL" id="FNQR01000013">
    <property type="protein sequence ID" value="SEB03257.1"/>
    <property type="molecule type" value="Genomic_DNA"/>
</dbReference>
<dbReference type="STRING" id="571932.SAMN05421743_11382"/>
<evidence type="ECO:0000313" key="2">
    <source>
        <dbReference type="Proteomes" id="UP000198584"/>
    </source>
</evidence>
<dbReference type="OrthoDB" id="165650at2"/>
<dbReference type="InterPro" id="IPR013367">
    <property type="entry name" value="Flagellar_put"/>
</dbReference>
<keyword evidence="1" id="KW-0966">Cell projection</keyword>
<sequence length="123" mass="13641">MEPRIHQLHQPLPLPKTQLKSQAAASGVSFREILTDAQKLKVSKHAGERLKERNIDISQTQWENIAHKMSEAKQKGITDSLVLLPDAAIVVSTKNSTVITAMDRKEAATKIFSNINGTILMDK</sequence>
<dbReference type="AlphaFoldDB" id="A0A1H4G1I6"/>
<protein>
    <submittedName>
        <fullName evidence="1">Flagellar operon protein</fullName>
    </submittedName>
</protein>
<evidence type="ECO:0000313" key="1">
    <source>
        <dbReference type="EMBL" id="SEB03257.1"/>
    </source>
</evidence>
<keyword evidence="2" id="KW-1185">Reference proteome</keyword>
<dbReference type="NCBIfam" id="TIGR02530">
    <property type="entry name" value="flg_new"/>
    <property type="match status" value="1"/>
</dbReference>
<dbReference type="Proteomes" id="UP000198584">
    <property type="component" value="Unassembled WGS sequence"/>
</dbReference>
<reference evidence="1 2" key="1">
    <citation type="submission" date="2016-10" db="EMBL/GenBank/DDBJ databases">
        <authorList>
            <person name="de Groot N.N."/>
        </authorList>
    </citation>
    <scope>NUCLEOTIDE SEQUENCE [LARGE SCALE GENOMIC DNA]</scope>
    <source>
        <strain evidence="1 2">CCM7597</strain>
    </source>
</reference>
<dbReference type="Pfam" id="PF12611">
    <property type="entry name" value="Flagellar_put"/>
    <property type="match status" value="1"/>
</dbReference>
<dbReference type="RefSeq" id="WP_093045808.1">
    <property type="nucleotide sequence ID" value="NZ_FNQR01000013.1"/>
</dbReference>
<organism evidence="1 2">
    <name type="scientific">Thalassobacillus cyri</name>
    <dbReference type="NCBI Taxonomy" id="571932"/>
    <lineage>
        <taxon>Bacteria</taxon>
        <taxon>Bacillati</taxon>
        <taxon>Bacillota</taxon>
        <taxon>Bacilli</taxon>
        <taxon>Bacillales</taxon>
        <taxon>Bacillaceae</taxon>
        <taxon>Thalassobacillus</taxon>
    </lineage>
</organism>